<dbReference type="EMBL" id="CP001154">
    <property type="protein sequence ID" value="ACO74869.1"/>
    <property type="molecule type" value="Genomic_DNA"/>
</dbReference>
<dbReference type="Proteomes" id="UP000002010">
    <property type="component" value="Chromosome"/>
</dbReference>
<dbReference type="HOGENOM" id="CLU_3044814_0_0_4"/>
<evidence type="ECO:0000313" key="2">
    <source>
        <dbReference type="Proteomes" id="UP000002010"/>
    </source>
</evidence>
<accession>C1D8S9</accession>
<reference evidence="1 2" key="1">
    <citation type="journal article" date="2009" name="PLoS Genet.">
        <title>The complete genome and proteome of Laribacter hongkongensis reveal potential mechanisms for adaptations to different temperatures and habitats.</title>
        <authorList>
            <person name="Woo P.C."/>
            <person name="Lau S.K."/>
            <person name="Tse H."/>
            <person name="Teng J.L."/>
            <person name="Curreem S.O."/>
            <person name="Tsang A.K."/>
            <person name="Fan R.Y."/>
            <person name="Wong G.K."/>
            <person name="Huang Y."/>
            <person name="Loman N.J."/>
            <person name="Snyder L.A."/>
            <person name="Cai J.J."/>
            <person name="Huang J.D."/>
            <person name="Mak W."/>
            <person name="Pallen M.J."/>
            <person name="Lok S."/>
            <person name="Yuen K.Y."/>
        </authorList>
    </citation>
    <scope>NUCLEOTIDE SEQUENCE [LARGE SCALE GENOMIC DNA]</scope>
    <source>
        <strain evidence="1 2">HLHK9</strain>
    </source>
</reference>
<dbReference type="KEGG" id="lhk:LHK_01885"/>
<proteinExistence type="predicted"/>
<evidence type="ECO:0000313" key="1">
    <source>
        <dbReference type="EMBL" id="ACO74869.1"/>
    </source>
</evidence>
<organism evidence="1 2">
    <name type="scientific">Laribacter hongkongensis (strain HLHK9)</name>
    <dbReference type="NCBI Taxonomy" id="557598"/>
    <lineage>
        <taxon>Bacteria</taxon>
        <taxon>Pseudomonadati</taxon>
        <taxon>Pseudomonadota</taxon>
        <taxon>Betaproteobacteria</taxon>
        <taxon>Neisseriales</taxon>
        <taxon>Aquaspirillaceae</taxon>
        <taxon>Laribacter</taxon>
    </lineage>
</organism>
<name>C1D8S9_LARHH</name>
<dbReference type="AlphaFoldDB" id="C1D8S9"/>
<keyword evidence="2" id="KW-1185">Reference proteome</keyword>
<gene>
    <name evidence="1" type="ordered locus">LHK_01885</name>
</gene>
<protein>
    <submittedName>
        <fullName evidence="1">Uncharacterized protein</fullName>
    </submittedName>
</protein>
<sequence>MDKPNTTAAPAVRRQNLQVFMISTFHKHHHERDDSLVLGLTTPTLNPAAAFYSQ</sequence>